<accession>A0A0C9XL59</accession>
<evidence type="ECO:0000313" key="2">
    <source>
        <dbReference type="EMBL" id="KIJ96897.1"/>
    </source>
</evidence>
<dbReference type="HOGENOM" id="CLU_002833_6_2_1"/>
<dbReference type="OrthoDB" id="73875at2759"/>
<keyword evidence="3" id="KW-1185">Reference proteome</keyword>
<dbReference type="AlphaFoldDB" id="A0A0C9XL59"/>
<reference evidence="2 3" key="1">
    <citation type="submission" date="2014-04" db="EMBL/GenBank/DDBJ databases">
        <authorList>
            <consortium name="DOE Joint Genome Institute"/>
            <person name="Kuo A."/>
            <person name="Kohler A."/>
            <person name="Nagy L.G."/>
            <person name="Floudas D."/>
            <person name="Copeland A."/>
            <person name="Barry K.W."/>
            <person name="Cichocki N."/>
            <person name="Veneault-Fourrey C."/>
            <person name="LaButti K."/>
            <person name="Lindquist E.A."/>
            <person name="Lipzen A."/>
            <person name="Lundell T."/>
            <person name="Morin E."/>
            <person name="Murat C."/>
            <person name="Sun H."/>
            <person name="Tunlid A."/>
            <person name="Henrissat B."/>
            <person name="Grigoriev I.V."/>
            <person name="Hibbett D.S."/>
            <person name="Martin F."/>
            <person name="Nordberg H.P."/>
            <person name="Cantor M.N."/>
            <person name="Hua S.X."/>
        </authorList>
    </citation>
    <scope>NUCLEOTIDE SEQUENCE [LARGE SCALE GENOMIC DNA]</scope>
    <source>
        <strain evidence="2 3">LaAM-08-1</strain>
    </source>
</reference>
<protein>
    <submittedName>
        <fullName evidence="2">Glycoside hydrolase family 18 protein</fullName>
    </submittedName>
</protein>
<name>A0A0C9XL59_9AGAR</name>
<reference evidence="3" key="2">
    <citation type="submission" date="2015-01" db="EMBL/GenBank/DDBJ databases">
        <title>Evolutionary Origins and Diversification of the Mycorrhizal Mutualists.</title>
        <authorList>
            <consortium name="DOE Joint Genome Institute"/>
            <consortium name="Mycorrhizal Genomics Consortium"/>
            <person name="Kohler A."/>
            <person name="Kuo A."/>
            <person name="Nagy L.G."/>
            <person name="Floudas D."/>
            <person name="Copeland A."/>
            <person name="Barry K.W."/>
            <person name="Cichocki N."/>
            <person name="Veneault-Fourrey C."/>
            <person name="LaButti K."/>
            <person name="Lindquist E.A."/>
            <person name="Lipzen A."/>
            <person name="Lundell T."/>
            <person name="Morin E."/>
            <person name="Murat C."/>
            <person name="Riley R."/>
            <person name="Ohm R."/>
            <person name="Sun H."/>
            <person name="Tunlid A."/>
            <person name="Henrissat B."/>
            <person name="Grigoriev I.V."/>
            <person name="Hibbett D.S."/>
            <person name="Martin F."/>
        </authorList>
    </citation>
    <scope>NUCLEOTIDE SEQUENCE [LARGE SCALE GENOMIC DNA]</scope>
    <source>
        <strain evidence="3">LaAM-08-1</strain>
    </source>
</reference>
<dbReference type="GO" id="GO:0005975">
    <property type="term" value="P:carbohydrate metabolic process"/>
    <property type="evidence" value="ECO:0007669"/>
    <property type="project" value="InterPro"/>
</dbReference>
<dbReference type="PROSITE" id="PS51910">
    <property type="entry name" value="GH18_2"/>
    <property type="match status" value="1"/>
</dbReference>
<dbReference type="STRING" id="1095629.A0A0C9XL59"/>
<dbReference type="Gene3D" id="3.20.20.80">
    <property type="entry name" value="Glycosidases"/>
    <property type="match status" value="1"/>
</dbReference>
<evidence type="ECO:0000259" key="1">
    <source>
        <dbReference type="PROSITE" id="PS51910"/>
    </source>
</evidence>
<dbReference type="SUPFAM" id="SSF51445">
    <property type="entry name" value="(Trans)glycosidases"/>
    <property type="match status" value="1"/>
</dbReference>
<proteinExistence type="predicted"/>
<organism evidence="2 3">
    <name type="scientific">Laccaria amethystina LaAM-08-1</name>
    <dbReference type="NCBI Taxonomy" id="1095629"/>
    <lineage>
        <taxon>Eukaryota</taxon>
        <taxon>Fungi</taxon>
        <taxon>Dikarya</taxon>
        <taxon>Basidiomycota</taxon>
        <taxon>Agaricomycotina</taxon>
        <taxon>Agaricomycetes</taxon>
        <taxon>Agaricomycetidae</taxon>
        <taxon>Agaricales</taxon>
        <taxon>Agaricineae</taxon>
        <taxon>Hydnangiaceae</taxon>
        <taxon>Laccaria</taxon>
    </lineage>
</organism>
<feature type="domain" description="GH18" evidence="1">
    <location>
        <begin position="1"/>
        <end position="382"/>
    </location>
</feature>
<dbReference type="Pfam" id="PF00704">
    <property type="entry name" value="Glyco_hydro_18"/>
    <property type="match status" value="1"/>
</dbReference>
<dbReference type="Proteomes" id="UP000054477">
    <property type="component" value="Unassembled WGS sequence"/>
</dbReference>
<dbReference type="InterPro" id="IPR001223">
    <property type="entry name" value="Glyco_hydro18_cat"/>
</dbReference>
<gene>
    <name evidence="2" type="ORF">K443DRAFT_134006</name>
</gene>
<keyword evidence="2" id="KW-0378">Hydrolase</keyword>
<evidence type="ECO:0000313" key="3">
    <source>
        <dbReference type="Proteomes" id="UP000054477"/>
    </source>
</evidence>
<dbReference type="EMBL" id="KN838708">
    <property type="protein sequence ID" value="KIJ96897.1"/>
    <property type="molecule type" value="Genomic_DNA"/>
</dbReference>
<dbReference type="GO" id="GO:0016787">
    <property type="term" value="F:hydrolase activity"/>
    <property type="evidence" value="ECO:0007669"/>
    <property type="project" value="UniProtKB-KW"/>
</dbReference>
<dbReference type="InterPro" id="IPR017853">
    <property type="entry name" value="GH"/>
</dbReference>
<sequence>MAPPPNTIITISDHTTSSTPRPHILYTIQIVRDARKPGCLLLPSAWLDDALIKAVLTTYLCDLLGSKFKHSGEFLSPEPKEYPCFFDMEDVLPSTLFRNSISWDSGSQAVFKRHADSARSRGYGTKVVFSIGEEYPDSPGAGNSYSAADAVNLPSLITLLRATLGPCQIISAAIPHLPWLGPDGNPLTDVSVYAMNFVNGVSSTPGHNAPLGNPCGISKQPQANAQASAQAALAQWKAAKFPAFQLLLGLPLYGYASQSANTALTGSLMPSDDMVFQDTEGPGDRGSLFEWSTPRSWWGQQIPFSAMVKSGAHVKKSDGTCGGGGGFTMGWDNCSNTPVYTWSLTDKVEFAKQSGMPGCFTWSLDQDDGLTLHNAIRKALDL</sequence>